<evidence type="ECO:0000313" key="1">
    <source>
        <dbReference type="EMBL" id="MBW0530748.1"/>
    </source>
</evidence>
<dbReference type="AlphaFoldDB" id="A0A9Q3EZ57"/>
<dbReference type="Proteomes" id="UP000765509">
    <property type="component" value="Unassembled WGS sequence"/>
</dbReference>
<gene>
    <name evidence="1" type="ORF">O181_070463</name>
</gene>
<dbReference type="OrthoDB" id="3158924at2759"/>
<sequence length="151" mass="17479">MFRIFCAYVLEFKYCDGFTHYWCTILTALELAYKKLIHSITNQTSAILEKGWKPRLPQDYLRKDFVEIHPTDASFKGILDKARKNAVRFMEDLFAYAKDKWDESHATPYFKVGDLVLLSTNNPNNIKGCNNLNYSFAGPFVIKALHVENSV</sequence>
<dbReference type="EMBL" id="AVOT02036273">
    <property type="protein sequence ID" value="MBW0530748.1"/>
    <property type="molecule type" value="Genomic_DNA"/>
</dbReference>
<name>A0A9Q3EZ57_9BASI</name>
<evidence type="ECO:0000313" key="2">
    <source>
        <dbReference type="Proteomes" id="UP000765509"/>
    </source>
</evidence>
<comment type="caution">
    <text evidence="1">The sequence shown here is derived from an EMBL/GenBank/DDBJ whole genome shotgun (WGS) entry which is preliminary data.</text>
</comment>
<accession>A0A9Q3EZ57</accession>
<reference evidence="1" key="1">
    <citation type="submission" date="2021-03" db="EMBL/GenBank/DDBJ databases">
        <title>Draft genome sequence of rust myrtle Austropuccinia psidii MF-1, a brazilian biotype.</title>
        <authorList>
            <person name="Quecine M.C."/>
            <person name="Pachon D.M.R."/>
            <person name="Bonatelli M.L."/>
            <person name="Correr F.H."/>
            <person name="Franceschini L.M."/>
            <person name="Leite T.F."/>
            <person name="Margarido G.R.A."/>
            <person name="Almeida C.A."/>
            <person name="Ferrarezi J.A."/>
            <person name="Labate C.A."/>
        </authorList>
    </citation>
    <scope>NUCLEOTIDE SEQUENCE</scope>
    <source>
        <strain evidence="1">MF-1</strain>
    </source>
</reference>
<organism evidence="1 2">
    <name type="scientific">Austropuccinia psidii MF-1</name>
    <dbReference type="NCBI Taxonomy" id="1389203"/>
    <lineage>
        <taxon>Eukaryota</taxon>
        <taxon>Fungi</taxon>
        <taxon>Dikarya</taxon>
        <taxon>Basidiomycota</taxon>
        <taxon>Pucciniomycotina</taxon>
        <taxon>Pucciniomycetes</taxon>
        <taxon>Pucciniales</taxon>
        <taxon>Sphaerophragmiaceae</taxon>
        <taxon>Austropuccinia</taxon>
    </lineage>
</organism>
<protein>
    <submittedName>
        <fullName evidence="1">Uncharacterized protein</fullName>
    </submittedName>
</protein>
<proteinExistence type="predicted"/>
<keyword evidence="2" id="KW-1185">Reference proteome</keyword>